<name>A0AAV3P6L1_LITER</name>
<organism evidence="1 2">
    <name type="scientific">Lithospermum erythrorhizon</name>
    <name type="common">Purple gromwell</name>
    <name type="synonym">Lithospermum officinale var. erythrorhizon</name>
    <dbReference type="NCBI Taxonomy" id="34254"/>
    <lineage>
        <taxon>Eukaryota</taxon>
        <taxon>Viridiplantae</taxon>
        <taxon>Streptophyta</taxon>
        <taxon>Embryophyta</taxon>
        <taxon>Tracheophyta</taxon>
        <taxon>Spermatophyta</taxon>
        <taxon>Magnoliopsida</taxon>
        <taxon>eudicotyledons</taxon>
        <taxon>Gunneridae</taxon>
        <taxon>Pentapetalae</taxon>
        <taxon>asterids</taxon>
        <taxon>lamiids</taxon>
        <taxon>Boraginales</taxon>
        <taxon>Boraginaceae</taxon>
        <taxon>Boraginoideae</taxon>
        <taxon>Lithospermeae</taxon>
        <taxon>Lithospermum</taxon>
    </lineage>
</organism>
<dbReference type="Gene3D" id="2.40.128.680">
    <property type="match status" value="1"/>
</dbReference>
<dbReference type="GO" id="GO:0032299">
    <property type="term" value="C:ribonuclease H2 complex"/>
    <property type="evidence" value="ECO:0007669"/>
    <property type="project" value="InterPro"/>
</dbReference>
<dbReference type="Pfam" id="PF08615">
    <property type="entry name" value="RNase_H2_suC"/>
    <property type="match status" value="1"/>
</dbReference>
<keyword evidence="2" id="KW-1185">Reference proteome</keyword>
<dbReference type="Proteomes" id="UP001454036">
    <property type="component" value="Unassembled WGS sequence"/>
</dbReference>
<dbReference type="PANTHER" id="PTHR47204:SF1">
    <property type="entry name" value="RIBONUCLEASE H2 SUBUNIT C"/>
    <property type="match status" value="1"/>
</dbReference>
<evidence type="ECO:0000313" key="2">
    <source>
        <dbReference type="Proteomes" id="UP001454036"/>
    </source>
</evidence>
<reference evidence="1 2" key="1">
    <citation type="submission" date="2024-01" db="EMBL/GenBank/DDBJ databases">
        <title>The complete chloroplast genome sequence of Lithospermum erythrorhizon: insights into the phylogenetic relationship among Boraginaceae species and the maternal lineages of purple gromwells.</title>
        <authorList>
            <person name="Okada T."/>
            <person name="Watanabe K."/>
        </authorList>
    </citation>
    <scope>NUCLEOTIDE SEQUENCE [LARGE SCALE GENOMIC DNA]</scope>
</reference>
<gene>
    <name evidence="1" type="ORF">LIER_06978</name>
</gene>
<dbReference type="EMBL" id="BAABME010001050">
    <property type="protein sequence ID" value="GAA0147225.1"/>
    <property type="molecule type" value="Genomic_DNA"/>
</dbReference>
<evidence type="ECO:0000313" key="1">
    <source>
        <dbReference type="EMBL" id="GAA0147225.1"/>
    </source>
</evidence>
<dbReference type="CDD" id="cd09271">
    <property type="entry name" value="RNase_H2-C"/>
    <property type="match status" value="1"/>
</dbReference>
<dbReference type="InterPro" id="IPR013924">
    <property type="entry name" value="RNase_H2_suC"/>
</dbReference>
<dbReference type="GO" id="GO:0006401">
    <property type="term" value="P:RNA catabolic process"/>
    <property type="evidence" value="ECO:0007669"/>
    <property type="project" value="InterPro"/>
</dbReference>
<sequence>MEGQVGSGTSVVSRSESPLEDLSGKVHQLPCCVKYNGSTSVSHYFKHKPTRVEVDGLCVEEAYFRGRKLQGTTVSIPTGYSGYVLGKKIADKQNNWLDEESSCWEMNAEFKNMTLWNHDILPSKDDAFLRAFHWFPVADALHCPVSIEDLESASTDGTLV</sequence>
<proteinExistence type="predicted"/>
<dbReference type="PANTHER" id="PTHR47204">
    <property type="entry name" value="OS02G0168900 PROTEIN"/>
    <property type="match status" value="1"/>
</dbReference>
<dbReference type="AlphaFoldDB" id="A0AAV3P6L1"/>
<comment type="caution">
    <text evidence="1">The sequence shown here is derived from an EMBL/GenBank/DDBJ whole genome shotgun (WGS) entry which is preliminary data.</text>
</comment>
<accession>A0AAV3P6L1</accession>
<protein>
    <submittedName>
        <fullName evidence="1">Uncharacterized protein</fullName>
    </submittedName>
</protein>